<protein>
    <recommendedName>
        <fullName evidence="4">Serine/threonine-protein phosphatase 4 regulatory subunit 3</fullName>
    </recommendedName>
</protein>
<dbReference type="PANTHER" id="PTHR23318">
    <property type="entry name" value="ATP SYNTHASE GAMMA-RELATED"/>
    <property type="match status" value="1"/>
</dbReference>
<dbReference type="GO" id="GO:0010948">
    <property type="term" value="P:negative regulation of cell cycle process"/>
    <property type="evidence" value="ECO:0007669"/>
    <property type="project" value="UniProtKB-ARBA"/>
</dbReference>
<dbReference type="FunCoup" id="A3LR76">
    <property type="interactions" value="923"/>
</dbReference>
<dbReference type="InterPro" id="IPR055236">
    <property type="entry name" value="EVH1_PP4R3"/>
</dbReference>
<dbReference type="GO" id="GO:0030289">
    <property type="term" value="C:protein phosphatase 4 complex"/>
    <property type="evidence" value="ECO:0007669"/>
    <property type="project" value="TreeGrafter"/>
</dbReference>
<dbReference type="STRING" id="322104.A3LR76"/>
<dbReference type="InterPro" id="IPR011993">
    <property type="entry name" value="PH-like_dom_sf"/>
</dbReference>
<feature type="compositionally biased region" description="Basic and acidic residues" evidence="5">
    <location>
        <begin position="405"/>
        <end position="419"/>
    </location>
</feature>
<evidence type="ECO:0000313" key="8">
    <source>
        <dbReference type="EMBL" id="ABN65689.2"/>
    </source>
</evidence>
<proteinExistence type="predicted"/>
<dbReference type="GO" id="GO:0006974">
    <property type="term" value="P:DNA damage response"/>
    <property type="evidence" value="ECO:0007669"/>
    <property type="project" value="TreeGrafter"/>
</dbReference>
<feature type="non-terminal residue" evidence="8">
    <location>
        <position position="1"/>
    </location>
</feature>
<dbReference type="AlphaFoldDB" id="A3LR76"/>
<dbReference type="OrthoDB" id="27483at2759"/>
<reference evidence="8 9" key="1">
    <citation type="journal article" date="2007" name="Nat. Biotechnol.">
        <title>Genome sequence of the lignocellulose-bioconverting and xylose-fermenting yeast Pichia stipitis.</title>
        <authorList>
            <person name="Jeffries T.W."/>
            <person name="Grigoriev I.V."/>
            <person name="Grimwood J."/>
            <person name="Laplaza J.M."/>
            <person name="Aerts A."/>
            <person name="Salamov A."/>
            <person name="Schmutz J."/>
            <person name="Lindquist E."/>
            <person name="Dehal P."/>
            <person name="Shapiro H."/>
            <person name="Jin Y.S."/>
            <person name="Passoth V."/>
            <person name="Richardson P.M."/>
        </authorList>
    </citation>
    <scope>NUCLEOTIDE SEQUENCE [LARGE SCALE GENOMIC DNA]</scope>
    <source>
        <strain evidence="9">ATCC 58785 / CBS 6054 / NBRC 10063 / NRRL Y-11545</strain>
    </source>
</reference>
<comment type="function">
    <text evidence="3">Core regulatory subunit of the histone H2A phosphatase complex, which dephosphorylates H2AS128ph (gamma-H2A) that has been displaced from sites of DNA lesions in the double-stranded DNA break repair process. Dephosphorylation is necessary for efficient recovery from the DNA damage checkpoint.</text>
</comment>
<evidence type="ECO:0000256" key="5">
    <source>
        <dbReference type="SAM" id="MobiDB-lite"/>
    </source>
</evidence>
<evidence type="ECO:0000313" key="9">
    <source>
        <dbReference type="Proteomes" id="UP000002258"/>
    </source>
</evidence>
<evidence type="ECO:0000256" key="3">
    <source>
        <dbReference type="ARBA" id="ARBA00058488"/>
    </source>
</evidence>
<dbReference type="RefSeq" id="XP_001383718.2">
    <property type="nucleotide sequence ID" value="XM_001383681.1"/>
</dbReference>
<dbReference type="InterPro" id="IPR051137">
    <property type="entry name" value="PP4R3-like"/>
</dbReference>
<dbReference type="Gene3D" id="2.30.29.30">
    <property type="entry name" value="Pleckstrin-homology domain (PH domain)/Phosphotyrosine-binding domain (PTB)"/>
    <property type="match status" value="1"/>
</dbReference>
<evidence type="ECO:0000259" key="7">
    <source>
        <dbReference type="Pfam" id="PF22972"/>
    </source>
</evidence>
<name>A3LR76_PICST</name>
<feature type="non-terminal residue" evidence="8">
    <location>
        <position position="566"/>
    </location>
</feature>
<dbReference type="Pfam" id="PF04802">
    <property type="entry name" value="PP4R3"/>
    <property type="match status" value="1"/>
</dbReference>
<keyword evidence="9" id="KW-1185">Reference proteome</keyword>
<dbReference type="GO" id="GO:0072542">
    <property type="term" value="F:protein phosphatase activator activity"/>
    <property type="evidence" value="ECO:0007669"/>
    <property type="project" value="TreeGrafter"/>
</dbReference>
<dbReference type="OMA" id="IRDESIQ"/>
<dbReference type="Proteomes" id="UP000002258">
    <property type="component" value="Chromosome 3"/>
</dbReference>
<keyword evidence="2" id="KW-0539">Nucleus</keyword>
<dbReference type="PANTHER" id="PTHR23318:SF0">
    <property type="entry name" value="SERINE_THREONINE-PROTEIN PHOSPHATASE 4 REGULATORY SUBUNIT 3"/>
    <property type="match status" value="1"/>
</dbReference>
<dbReference type="KEGG" id="pic:PICST_16362"/>
<evidence type="ECO:0000256" key="2">
    <source>
        <dbReference type="ARBA" id="ARBA00023242"/>
    </source>
</evidence>
<dbReference type="Pfam" id="PF22972">
    <property type="entry name" value="EVH1_PP4R3"/>
    <property type="match status" value="1"/>
</dbReference>
<gene>
    <name evidence="8" type="primary">PSY2</name>
    <name evidence="8" type="ORF">PICST_16362</name>
</gene>
<dbReference type="HOGENOM" id="CLU_004909_4_0_1"/>
<evidence type="ECO:0000256" key="1">
    <source>
        <dbReference type="ARBA" id="ARBA00004123"/>
    </source>
</evidence>
<dbReference type="GO" id="GO:0005654">
    <property type="term" value="C:nucleoplasm"/>
    <property type="evidence" value="ECO:0007669"/>
    <property type="project" value="TreeGrafter"/>
</dbReference>
<feature type="domain" description="PP4R3 EVH1-like" evidence="7">
    <location>
        <begin position="5"/>
        <end position="102"/>
    </location>
</feature>
<dbReference type="EMBL" id="CP000497">
    <property type="protein sequence ID" value="ABN65689.2"/>
    <property type="molecule type" value="Genomic_DNA"/>
</dbReference>
<comment type="subcellular location">
    <subcellularLocation>
        <location evidence="1">Nucleus</location>
    </subcellularLocation>
</comment>
<dbReference type="GeneID" id="4838275"/>
<accession>A3LR76</accession>
<evidence type="ECO:0000256" key="4">
    <source>
        <dbReference type="ARBA" id="ARBA00068937"/>
    </source>
</evidence>
<feature type="domain" description="Serine/threonine-protein phosphatase 4 regulatory subunit 3-like central" evidence="6">
    <location>
        <begin position="143"/>
        <end position="565"/>
    </location>
</feature>
<dbReference type="InParanoid" id="A3LR76"/>
<dbReference type="eggNOG" id="KOG2175">
    <property type="taxonomic scope" value="Eukaryota"/>
</dbReference>
<dbReference type="InterPro" id="IPR006887">
    <property type="entry name" value="P4R3-like_central_dom"/>
</dbReference>
<dbReference type="FunFam" id="2.30.29.30:FF:000455">
    <property type="entry name" value="Psy2p"/>
    <property type="match status" value="1"/>
</dbReference>
<feature type="region of interest" description="Disordered" evidence="5">
    <location>
        <begin position="393"/>
        <end position="419"/>
    </location>
</feature>
<evidence type="ECO:0000259" key="6">
    <source>
        <dbReference type="Pfam" id="PF04802"/>
    </source>
</evidence>
<organism evidence="8 9">
    <name type="scientific">Scheffersomyces stipitis (strain ATCC 58785 / CBS 6054 / NBRC 10063 / NRRL Y-11545)</name>
    <name type="common">Yeast</name>
    <name type="synonym">Pichia stipitis</name>
    <dbReference type="NCBI Taxonomy" id="322104"/>
    <lineage>
        <taxon>Eukaryota</taxon>
        <taxon>Fungi</taxon>
        <taxon>Dikarya</taxon>
        <taxon>Ascomycota</taxon>
        <taxon>Saccharomycotina</taxon>
        <taxon>Pichiomycetes</taxon>
        <taxon>Debaryomycetaceae</taxon>
        <taxon>Scheffersomyces</taxon>
    </lineage>
</organism>
<sequence length="566" mass="64638">GSTPRRVKVYLLQGEDWLDNGTGYCVGEIDNGAPYFLVRNELDSEDVILKSFLEGSIQYQRQQETLIVWTDLSGKDLALSFKETEGCADLCEFIIKVQQESLSPNISLYYVIPNITEGDDITELITGPITYPEVPSNTNLESILEIINQGSNSQFTRTSISKYILDNDYFHKLVDSFNAAENDRNLINLYTLSEIIKTLILYNESSLIEEFLSTEENILALAGILEYDPEYPNFKACHRDSLDNKSFKTVIPVEDLNIFKKDFHLNFLKDVVLARFLDDQTFNLISTLIYMNQVEIINYLKDPLILEQLFNIYEDYEMIKKRDGVRMLHQYVLIAKSLQSYQKSEFFSLLVKSGLFRMTSFALNDSDTSIRVLGTELIVIIIEQDTSIVNSIDNDETIDNSEPPNNHRMEPTENEEETKSLKLKLSDDMTLISILTRLLVEDKNPGLKIQAFEALRILLDSNIASNSSPDIEIDQLKNELRSHSSNGNSGDDFHDINTNNYFKAFYSQVAPELYKRLIILASTEDFTSSNPVVAAITGDELLYHHLCDLISFCTKEHDVSISRPFF</sequence>